<gene>
    <name evidence="1" type="ORF">SMRZ_LOCUS23726</name>
</gene>
<sequence>MPPSKFYLMRKYVKLLSYLVDDQGTNPSNEEVVVNRDEIALQGVDERRNLLSLVAYYSTIQEFSDTTVPLHTLQGKDVNFE</sequence>
<name>A0A183N601_9TREM</name>
<protein>
    <submittedName>
        <fullName evidence="1">Uncharacterized protein</fullName>
    </submittedName>
</protein>
<accession>A0A183N601</accession>
<organism evidence="1 2">
    <name type="scientific">Schistosoma margrebowiei</name>
    <dbReference type="NCBI Taxonomy" id="48269"/>
    <lineage>
        <taxon>Eukaryota</taxon>
        <taxon>Metazoa</taxon>
        <taxon>Spiralia</taxon>
        <taxon>Lophotrochozoa</taxon>
        <taxon>Platyhelminthes</taxon>
        <taxon>Trematoda</taxon>
        <taxon>Digenea</taxon>
        <taxon>Strigeidida</taxon>
        <taxon>Schistosomatoidea</taxon>
        <taxon>Schistosomatidae</taxon>
        <taxon>Schistosoma</taxon>
    </lineage>
</organism>
<dbReference type="Proteomes" id="UP000277204">
    <property type="component" value="Unassembled WGS sequence"/>
</dbReference>
<evidence type="ECO:0000313" key="1">
    <source>
        <dbReference type="EMBL" id="VDP48396.1"/>
    </source>
</evidence>
<dbReference type="EMBL" id="UZAI01019894">
    <property type="protein sequence ID" value="VDP48396.1"/>
    <property type="molecule type" value="Genomic_DNA"/>
</dbReference>
<proteinExistence type="predicted"/>
<dbReference type="AlphaFoldDB" id="A0A183N601"/>
<evidence type="ECO:0000313" key="2">
    <source>
        <dbReference type="Proteomes" id="UP000277204"/>
    </source>
</evidence>
<keyword evidence="2" id="KW-1185">Reference proteome</keyword>
<reference evidence="1 2" key="1">
    <citation type="submission" date="2018-11" db="EMBL/GenBank/DDBJ databases">
        <authorList>
            <consortium name="Pathogen Informatics"/>
        </authorList>
    </citation>
    <scope>NUCLEOTIDE SEQUENCE [LARGE SCALE GENOMIC DNA]</scope>
    <source>
        <strain evidence="1 2">Zambia</strain>
    </source>
</reference>